<keyword evidence="3" id="KW-0808">Transferase</keyword>
<evidence type="ECO:0000259" key="1">
    <source>
        <dbReference type="PROSITE" id="PS50404"/>
    </source>
</evidence>
<organism evidence="3 4">
    <name type="scientific">Pantoea latae</name>
    <dbReference type="NCBI Taxonomy" id="1964541"/>
    <lineage>
        <taxon>Bacteria</taxon>
        <taxon>Pseudomonadati</taxon>
        <taxon>Pseudomonadota</taxon>
        <taxon>Gammaproteobacteria</taxon>
        <taxon>Enterobacterales</taxon>
        <taxon>Erwiniaceae</taxon>
        <taxon>Pantoea</taxon>
    </lineage>
</organism>
<dbReference type="PANTHER" id="PTHR44051">
    <property type="entry name" value="GLUTATHIONE S-TRANSFERASE-RELATED"/>
    <property type="match status" value="1"/>
</dbReference>
<dbReference type="AlphaFoldDB" id="A0A1V9DA38"/>
<dbReference type="InterPro" id="IPR010987">
    <property type="entry name" value="Glutathione-S-Trfase_C-like"/>
</dbReference>
<dbReference type="NCBIfam" id="NF007831">
    <property type="entry name" value="PRK10542.1"/>
    <property type="match status" value="1"/>
</dbReference>
<dbReference type="PROSITE" id="PS50404">
    <property type="entry name" value="GST_NTER"/>
    <property type="match status" value="1"/>
</dbReference>
<evidence type="ECO:0000259" key="2">
    <source>
        <dbReference type="PROSITE" id="PS50405"/>
    </source>
</evidence>
<dbReference type="OrthoDB" id="8772754at2"/>
<dbReference type="CDD" id="cd03188">
    <property type="entry name" value="GST_C_Beta"/>
    <property type="match status" value="1"/>
</dbReference>
<dbReference type="Pfam" id="PF13409">
    <property type="entry name" value="GST_N_2"/>
    <property type="match status" value="1"/>
</dbReference>
<dbReference type="Proteomes" id="UP000192769">
    <property type="component" value="Unassembled WGS sequence"/>
</dbReference>
<dbReference type="GO" id="GO:0016740">
    <property type="term" value="F:transferase activity"/>
    <property type="evidence" value="ECO:0007669"/>
    <property type="project" value="UniProtKB-KW"/>
</dbReference>
<dbReference type="Gene3D" id="1.20.1050.10">
    <property type="match status" value="1"/>
</dbReference>
<gene>
    <name evidence="3" type="ORF">B2J69_20510</name>
</gene>
<dbReference type="RefSeq" id="WP_081141836.1">
    <property type="nucleotide sequence ID" value="NZ_MWUE01000033.1"/>
</dbReference>
<proteinExistence type="predicted"/>
<dbReference type="Pfam" id="PF00043">
    <property type="entry name" value="GST_C"/>
    <property type="match status" value="1"/>
</dbReference>
<keyword evidence="4" id="KW-1185">Reference proteome</keyword>
<dbReference type="Gene3D" id="3.40.30.10">
    <property type="entry name" value="Glutaredoxin"/>
    <property type="match status" value="1"/>
</dbReference>
<dbReference type="EMBL" id="MWUE01000033">
    <property type="protein sequence ID" value="OQP30625.1"/>
    <property type="molecule type" value="Genomic_DNA"/>
</dbReference>
<feature type="domain" description="GST N-terminal" evidence="1">
    <location>
        <begin position="1"/>
        <end position="81"/>
    </location>
</feature>
<dbReference type="InterPro" id="IPR004045">
    <property type="entry name" value="Glutathione_S-Trfase_N"/>
</dbReference>
<dbReference type="PANTHER" id="PTHR44051:SF8">
    <property type="entry name" value="GLUTATHIONE S-TRANSFERASE GSTA"/>
    <property type="match status" value="1"/>
</dbReference>
<dbReference type="CDD" id="cd03057">
    <property type="entry name" value="GST_N_Beta"/>
    <property type="match status" value="1"/>
</dbReference>
<protein>
    <submittedName>
        <fullName evidence="3">Glutathione transferase GstA</fullName>
    </submittedName>
</protein>
<dbReference type="PROSITE" id="PS50405">
    <property type="entry name" value="GST_CTER"/>
    <property type="match status" value="1"/>
</dbReference>
<reference evidence="3 4" key="1">
    <citation type="submission" date="2017-02" db="EMBL/GenBank/DDBJ databases">
        <title>Whole genome shotgun sequence of Pantoea agglomerans strain AS1 isolated from a cycad, Zamia floridana in Central Florida, USA.</title>
        <authorList>
            <person name="Lata P."/>
            <person name="Govindarajan S."/>
            <person name="Qi F."/>
            <person name="Li J.-L."/>
            <person name="Maurya S.K."/>
            <person name="Sahoo M.K."/>
        </authorList>
    </citation>
    <scope>NUCLEOTIDE SEQUENCE [LARGE SCALE GENOMIC DNA]</scope>
    <source>
        <strain evidence="3 4">AS1</strain>
    </source>
</reference>
<sequence>MKLFYKAGACSLTTHIVLHETGLPHRSVAVDLKTKRTAEGEDFLAINSKGYVPALQLDNGHVLTEGAVIAQYLADLKPESQLLAASGEARYAVLEWMNFISTELHKGIGAFFNPAMTPEWKAAATATLTKRLDWLAEALGDNTCLNADHFTIADAYLFNVLGWFRVVDFSLDRWPALQRFAATHAQRPAVIAAMKAEGLI</sequence>
<dbReference type="SUPFAM" id="SSF52833">
    <property type="entry name" value="Thioredoxin-like"/>
    <property type="match status" value="1"/>
</dbReference>
<dbReference type="SFLD" id="SFLDG00358">
    <property type="entry name" value="Main_(cytGST)"/>
    <property type="match status" value="1"/>
</dbReference>
<comment type="caution">
    <text evidence="3">The sequence shown here is derived from an EMBL/GenBank/DDBJ whole genome shotgun (WGS) entry which is preliminary data.</text>
</comment>
<dbReference type="InterPro" id="IPR036249">
    <property type="entry name" value="Thioredoxin-like_sf"/>
</dbReference>
<evidence type="ECO:0000313" key="3">
    <source>
        <dbReference type="EMBL" id="OQP30625.1"/>
    </source>
</evidence>
<dbReference type="InterPro" id="IPR040079">
    <property type="entry name" value="Glutathione_S-Trfase"/>
</dbReference>
<evidence type="ECO:0000313" key="4">
    <source>
        <dbReference type="Proteomes" id="UP000192769"/>
    </source>
</evidence>
<name>A0A1V9DA38_9GAMM</name>
<dbReference type="InterPro" id="IPR004046">
    <property type="entry name" value="GST_C"/>
</dbReference>
<dbReference type="SFLD" id="SFLDS00019">
    <property type="entry name" value="Glutathione_Transferase_(cytos"/>
    <property type="match status" value="1"/>
</dbReference>
<dbReference type="SFLD" id="SFLDG01150">
    <property type="entry name" value="Main.1:_Beta-like"/>
    <property type="match status" value="1"/>
</dbReference>
<dbReference type="InterPro" id="IPR036282">
    <property type="entry name" value="Glutathione-S-Trfase_C_sf"/>
</dbReference>
<dbReference type="SUPFAM" id="SSF47616">
    <property type="entry name" value="GST C-terminal domain-like"/>
    <property type="match status" value="1"/>
</dbReference>
<accession>A0A1V9DA38</accession>
<feature type="domain" description="GST C-terminal" evidence="2">
    <location>
        <begin position="86"/>
        <end position="200"/>
    </location>
</feature>